<comment type="caution">
    <text evidence="2">The sequence shown here is derived from an EMBL/GenBank/DDBJ whole genome shotgun (WGS) entry which is preliminary data.</text>
</comment>
<keyword evidence="2" id="KW-0378">Hydrolase</keyword>
<dbReference type="OrthoDB" id="9802248at2"/>
<dbReference type="InterPro" id="IPR050855">
    <property type="entry name" value="NDM-1-like"/>
</dbReference>
<dbReference type="AlphaFoldDB" id="A0A511ZHF1"/>
<dbReference type="Gene3D" id="3.60.15.10">
    <property type="entry name" value="Ribonuclease Z/Hydroxyacylglutathione hydrolase-like"/>
    <property type="match status" value="1"/>
</dbReference>
<protein>
    <submittedName>
        <fullName evidence="2">MBL fold metallo-hydrolase</fullName>
    </submittedName>
</protein>
<dbReference type="PANTHER" id="PTHR42951">
    <property type="entry name" value="METALLO-BETA-LACTAMASE DOMAIN-CONTAINING"/>
    <property type="match status" value="1"/>
</dbReference>
<dbReference type="STRING" id="582851.GCA_900162665_03323"/>
<reference evidence="2 3" key="1">
    <citation type="submission" date="2019-07" db="EMBL/GenBank/DDBJ databases">
        <title>Whole genome shotgun sequence of Oceanobacillus sojae NBRC 105379.</title>
        <authorList>
            <person name="Hosoyama A."/>
            <person name="Uohara A."/>
            <person name="Ohji S."/>
            <person name="Ichikawa N."/>
        </authorList>
    </citation>
    <scope>NUCLEOTIDE SEQUENCE [LARGE SCALE GENOMIC DNA]</scope>
    <source>
        <strain evidence="2 3">NBRC 105379</strain>
    </source>
</reference>
<dbReference type="InterPro" id="IPR036866">
    <property type="entry name" value="RibonucZ/Hydroxyglut_hydro"/>
</dbReference>
<dbReference type="PANTHER" id="PTHR42951:SF17">
    <property type="entry name" value="METALLO-BETA-LACTAMASE DOMAIN-CONTAINING PROTEIN"/>
    <property type="match status" value="1"/>
</dbReference>
<dbReference type="GO" id="GO:0016787">
    <property type="term" value="F:hydrolase activity"/>
    <property type="evidence" value="ECO:0007669"/>
    <property type="project" value="UniProtKB-KW"/>
</dbReference>
<dbReference type="InterPro" id="IPR001279">
    <property type="entry name" value="Metallo-B-lactamas"/>
</dbReference>
<feature type="domain" description="Metallo-beta-lactamase" evidence="1">
    <location>
        <begin position="38"/>
        <end position="248"/>
    </location>
</feature>
<name>A0A511ZHF1_9BACI</name>
<evidence type="ECO:0000313" key="3">
    <source>
        <dbReference type="Proteomes" id="UP000321558"/>
    </source>
</evidence>
<dbReference type="EMBL" id="BJYM01000005">
    <property type="protein sequence ID" value="GEN86870.1"/>
    <property type="molecule type" value="Genomic_DNA"/>
</dbReference>
<organism evidence="2 3">
    <name type="scientific">Oceanobacillus sojae</name>
    <dbReference type="NCBI Taxonomy" id="582851"/>
    <lineage>
        <taxon>Bacteria</taxon>
        <taxon>Bacillati</taxon>
        <taxon>Bacillota</taxon>
        <taxon>Bacilli</taxon>
        <taxon>Bacillales</taxon>
        <taxon>Bacillaceae</taxon>
        <taxon>Oceanobacillus</taxon>
    </lineage>
</organism>
<sequence>MDKDISYGDDYKYIPATSVNSGAGLEILPNIYCYTVQIVNICFVGNPDTQDFVLVDSGMPGSADEIIAVTEERFGKGNFPKAIILTHGHFDHVGAVVDLVKYWKIPVYAHRLELPFLTGKESYPEPDSGVEGGLIAKASAIFPNDPINLGSSILEIPSDGSIPGMPDWRWIHTPGHSPGHISLYRDADRFLIAGDAFVTVKQDSLYKVMIQDREVHGPPRYFTTDWEAAKKSVQTLEALKPAIAVTGHGEPVHEEELSAGLAKLVDTFDQTAVPDYGRYVNRKEH</sequence>
<proteinExistence type="predicted"/>
<dbReference type="RefSeq" id="WP_147209885.1">
    <property type="nucleotide sequence ID" value="NZ_BJYM01000005.1"/>
</dbReference>
<dbReference type="SMART" id="SM00849">
    <property type="entry name" value="Lactamase_B"/>
    <property type="match status" value="1"/>
</dbReference>
<dbReference type="SUPFAM" id="SSF56281">
    <property type="entry name" value="Metallo-hydrolase/oxidoreductase"/>
    <property type="match status" value="1"/>
</dbReference>
<dbReference type="Proteomes" id="UP000321558">
    <property type="component" value="Unassembled WGS sequence"/>
</dbReference>
<keyword evidence="3" id="KW-1185">Reference proteome</keyword>
<evidence type="ECO:0000259" key="1">
    <source>
        <dbReference type="SMART" id="SM00849"/>
    </source>
</evidence>
<accession>A0A511ZHF1</accession>
<gene>
    <name evidence="2" type="ORF">OSO01_16090</name>
</gene>
<evidence type="ECO:0000313" key="2">
    <source>
        <dbReference type="EMBL" id="GEN86870.1"/>
    </source>
</evidence>
<dbReference type="Pfam" id="PF00753">
    <property type="entry name" value="Lactamase_B"/>
    <property type="match status" value="1"/>
</dbReference>
<dbReference type="CDD" id="cd07721">
    <property type="entry name" value="yflN-like_MBL-fold"/>
    <property type="match status" value="1"/>
</dbReference>